<dbReference type="InterPro" id="IPR014757">
    <property type="entry name" value="Tscrpt_reg_IclR_C"/>
</dbReference>
<dbReference type="GO" id="GO:0045892">
    <property type="term" value="P:negative regulation of DNA-templated transcription"/>
    <property type="evidence" value="ECO:0007669"/>
    <property type="project" value="TreeGrafter"/>
</dbReference>
<evidence type="ECO:0000256" key="1">
    <source>
        <dbReference type="ARBA" id="ARBA00023015"/>
    </source>
</evidence>
<dbReference type="AlphaFoldDB" id="A0A5D9CB96"/>
<dbReference type="SUPFAM" id="SSF46785">
    <property type="entry name" value="Winged helix' DNA-binding domain"/>
    <property type="match status" value="1"/>
</dbReference>
<dbReference type="InterPro" id="IPR005471">
    <property type="entry name" value="Tscrpt_reg_IclR_N"/>
</dbReference>
<evidence type="ECO:0000256" key="3">
    <source>
        <dbReference type="ARBA" id="ARBA00023163"/>
    </source>
</evidence>
<dbReference type="InterPro" id="IPR036388">
    <property type="entry name" value="WH-like_DNA-bd_sf"/>
</dbReference>
<dbReference type="InterPro" id="IPR036390">
    <property type="entry name" value="WH_DNA-bd_sf"/>
</dbReference>
<dbReference type="Proteomes" id="UP000322077">
    <property type="component" value="Unassembled WGS sequence"/>
</dbReference>
<keyword evidence="2" id="KW-0238">DNA-binding</keyword>
<dbReference type="SMART" id="SM00346">
    <property type="entry name" value="HTH_ICLR"/>
    <property type="match status" value="1"/>
</dbReference>
<gene>
    <name evidence="6" type="ORF">FYJ91_07295</name>
</gene>
<dbReference type="GO" id="GO:0003677">
    <property type="term" value="F:DNA binding"/>
    <property type="evidence" value="ECO:0007669"/>
    <property type="project" value="UniProtKB-KW"/>
</dbReference>
<dbReference type="EMBL" id="VTOU01000002">
    <property type="protein sequence ID" value="TZG27391.1"/>
    <property type="molecule type" value="Genomic_DNA"/>
</dbReference>
<dbReference type="RefSeq" id="WP_149521603.1">
    <property type="nucleotide sequence ID" value="NZ_VTOU01000002.1"/>
</dbReference>
<dbReference type="Pfam" id="PF09339">
    <property type="entry name" value="HTH_IclR"/>
    <property type="match status" value="1"/>
</dbReference>
<dbReference type="PROSITE" id="PS51077">
    <property type="entry name" value="HTH_ICLR"/>
    <property type="match status" value="1"/>
</dbReference>
<evidence type="ECO:0000313" key="6">
    <source>
        <dbReference type="EMBL" id="TZG27391.1"/>
    </source>
</evidence>
<dbReference type="SUPFAM" id="SSF55781">
    <property type="entry name" value="GAF domain-like"/>
    <property type="match status" value="1"/>
</dbReference>
<accession>A0A5D9CB96</accession>
<feature type="domain" description="IclR-ED" evidence="5">
    <location>
        <begin position="68"/>
        <end position="275"/>
    </location>
</feature>
<dbReference type="PANTHER" id="PTHR30136">
    <property type="entry name" value="HELIX-TURN-HELIX TRANSCRIPTIONAL REGULATOR, ICLR FAMILY"/>
    <property type="match status" value="1"/>
</dbReference>
<keyword evidence="7" id="KW-1185">Reference proteome</keyword>
<comment type="caution">
    <text evidence="6">The sequence shown here is derived from an EMBL/GenBank/DDBJ whole genome shotgun (WGS) entry which is preliminary data.</text>
</comment>
<feature type="domain" description="HTH iclR-type" evidence="4">
    <location>
        <begin position="5"/>
        <end position="67"/>
    </location>
</feature>
<reference evidence="6 7" key="1">
    <citation type="submission" date="2019-08" db="EMBL/GenBank/DDBJ databases">
        <authorList>
            <person name="Wang G."/>
            <person name="Xu Z."/>
        </authorList>
    </citation>
    <scope>NUCLEOTIDE SEQUENCE [LARGE SCALE GENOMIC DNA]</scope>
    <source>
        <strain evidence="6 7">ZX</strain>
    </source>
</reference>
<organism evidence="6 7">
    <name type="scientific">Sphingomonas montanisoli</name>
    <dbReference type="NCBI Taxonomy" id="2606412"/>
    <lineage>
        <taxon>Bacteria</taxon>
        <taxon>Pseudomonadati</taxon>
        <taxon>Pseudomonadota</taxon>
        <taxon>Alphaproteobacteria</taxon>
        <taxon>Sphingomonadales</taxon>
        <taxon>Sphingomonadaceae</taxon>
        <taxon>Sphingomonas</taxon>
    </lineage>
</organism>
<evidence type="ECO:0000259" key="5">
    <source>
        <dbReference type="PROSITE" id="PS51078"/>
    </source>
</evidence>
<keyword evidence="1" id="KW-0805">Transcription regulation</keyword>
<proteinExistence type="predicted"/>
<sequence>MSRLSPAVARTVAVLNFFADHPGQAFTLTDIVSSLKISRATCHALLAALVEAGYLYRSNSKTYLLGSALARLAEAARGSLSPLQVAAPEMRALADEFDVIVAAIFLEKDEAVVRERASSVSHLGWSIFPGTRIPLRPPFGSVFVAWSNDSEVDAWVDRALPPPSDDERRKMRESIEFVRRWGYQIALRKVHVMNEGHAQSLVYRTDQTDYLVSELDAQREYNLGSVSAPVFDQRGKVAFVIGVMGFIRPMKGSEVQQVGRRVREVCDRVTNFIGGRIP</sequence>
<evidence type="ECO:0000313" key="7">
    <source>
        <dbReference type="Proteomes" id="UP000322077"/>
    </source>
</evidence>
<dbReference type="Gene3D" id="1.10.10.10">
    <property type="entry name" value="Winged helix-like DNA-binding domain superfamily/Winged helix DNA-binding domain"/>
    <property type="match status" value="1"/>
</dbReference>
<dbReference type="GO" id="GO:0003700">
    <property type="term" value="F:DNA-binding transcription factor activity"/>
    <property type="evidence" value="ECO:0007669"/>
    <property type="project" value="TreeGrafter"/>
</dbReference>
<dbReference type="Gene3D" id="3.30.450.40">
    <property type="match status" value="1"/>
</dbReference>
<dbReference type="InterPro" id="IPR050707">
    <property type="entry name" value="HTH_MetabolicPath_Reg"/>
</dbReference>
<keyword evidence="3" id="KW-0804">Transcription</keyword>
<dbReference type="PROSITE" id="PS51078">
    <property type="entry name" value="ICLR_ED"/>
    <property type="match status" value="1"/>
</dbReference>
<dbReference type="PANTHER" id="PTHR30136:SF8">
    <property type="entry name" value="TRANSCRIPTIONAL REGULATORY PROTEIN"/>
    <property type="match status" value="1"/>
</dbReference>
<protein>
    <submittedName>
        <fullName evidence="6">Helix-turn-helix domain-containing protein</fullName>
    </submittedName>
</protein>
<evidence type="ECO:0000259" key="4">
    <source>
        <dbReference type="PROSITE" id="PS51077"/>
    </source>
</evidence>
<dbReference type="InterPro" id="IPR029016">
    <property type="entry name" value="GAF-like_dom_sf"/>
</dbReference>
<evidence type="ECO:0000256" key="2">
    <source>
        <dbReference type="ARBA" id="ARBA00023125"/>
    </source>
</evidence>
<name>A0A5D9CB96_9SPHN</name>